<protein>
    <submittedName>
        <fullName evidence="1">DUF1501 domain-containing protein</fullName>
    </submittedName>
</protein>
<dbReference type="PANTHER" id="PTHR43737:SF1">
    <property type="entry name" value="DUF1501 DOMAIN-CONTAINING PROTEIN"/>
    <property type="match status" value="1"/>
</dbReference>
<name>A0ABS3CCK7_9BACT</name>
<evidence type="ECO:0000313" key="2">
    <source>
        <dbReference type="Proteomes" id="UP000664317"/>
    </source>
</evidence>
<dbReference type="InterPro" id="IPR017850">
    <property type="entry name" value="Alkaline_phosphatase_core_sf"/>
</dbReference>
<gene>
    <name evidence="1" type="ORF">J0A68_20610</name>
</gene>
<sequence>MCHYDKTTHTHPDFQHIQKKIGRRDFLTKTSLGIGALALGSLFKADKLLAETSSGGIAGLPGLPHLVPKAKRVVYLFQSGGPSQFETFDYKPELAKMFGKDLPESVRGGQRLTGMSANQSSLPIAPSIFKFQQYGQSRAWVSELMPYTAEVVDELCFVKSMHTPQINHDPAITFFQTGHQLPGRPSIGSWVSYGLGSDNNNLPSFIVLNSKNAGGQPLYARLWGNGFLPTEHQGVQFRSGTDPVLFLNNPENYDGADRGKMLEYLKELNTLQYEAFGDPEINARIAQYEMAYRMQSSVPELTDMSNEPDYIFDMYGSDSRDSGTYAANCLMARRLLEKDVKFVQLYHRGWDQHAYLPGAIRTQCKNTDQATAALIKDLKQRGLLEDTLVIWGGEFGRTVYSQGKLTPNDYGRDHHPRCFTMWMAGAGVKPGFTYGETDDFSYNITKNPVSVHDFHATLLYMMGVDHEKLTFKHQGRRFRLTDVEGHIVKDLIA</sequence>
<dbReference type="InterPro" id="IPR010869">
    <property type="entry name" value="DUF1501"/>
</dbReference>
<dbReference type="PANTHER" id="PTHR43737">
    <property type="entry name" value="BLL7424 PROTEIN"/>
    <property type="match status" value="1"/>
</dbReference>
<accession>A0ABS3CCK7</accession>
<reference evidence="1 2" key="1">
    <citation type="submission" date="2021-03" db="EMBL/GenBank/DDBJ databases">
        <title>novel species isolated from a fishpond in China.</title>
        <authorList>
            <person name="Lu H."/>
            <person name="Cai Z."/>
        </authorList>
    </citation>
    <scope>NUCLEOTIDE SEQUENCE [LARGE SCALE GENOMIC DNA]</scope>
    <source>
        <strain evidence="1 2">H41</strain>
    </source>
</reference>
<dbReference type="SUPFAM" id="SSF53649">
    <property type="entry name" value="Alkaline phosphatase-like"/>
    <property type="match status" value="1"/>
</dbReference>
<dbReference type="InterPro" id="IPR006311">
    <property type="entry name" value="TAT_signal"/>
</dbReference>
<dbReference type="Gene3D" id="3.40.720.10">
    <property type="entry name" value="Alkaline Phosphatase, subunit A"/>
    <property type="match status" value="1"/>
</dbReference>
<dbReference type="EMBL" id="JAFKCT010000012">
    <property type="protein sequence ID" value="MBN7813369.1"/>
    <property type="molecule type" value="Genomic_DNA"/>
</dbReference>
<evidence type="ECO:0000313" key="1">
    <source>
        <dbReference type="EMBL" id="MBN7813369.1"/>
    </source>
</evidence>
<keyword evidence="2" id="KW-1185">Reference proteome</keyword>
<dbReference type="RefSeq" id="WP_206580142.1">
    <property type="nucleotide sequence ID" value="NZ_JAFKCT010000012.1"/>
</dbReference>
<comment type="caution">
    <text evidence="1">The sequence shown here is derived from an EMBL/GenBank/DDBJ whole genome shotgun (WGS) entry which is preliminary data.</text>
</comment>
<dbReference type="PROSITE" id="PS51318">
    <property type="entry name" value="TAT"/>
    <property type="match status" value="1"/>
</dbReference>
<proteinExistence type="predicted"/>
<dbReference type="Pfam" id="PF07394">
    <property type="entry name" value="DUF1501"/>
    <property type="match status" value="1"/>
</dbReference>
<organism evidence="1 2">
    <name type="scientific">Algoriphagus oliviformis</name>
    <dbReference type="NCBI Taxonomy" id="2811231"/>
    <lineage>
        <taxon>Bacteria</taxon>
        <taxon>Pseudomonadati</taxon>
        <taxon>Bacteroidota</taxon>
        <taxon>Cytophagia</taxon>
        <taxon>Cytophagales</taxon>
        <taxon>Cyclobacteriaceae</taxon>
        <taxon>Algoriphagus</taxon>
    </lineage>
</organism>
<dbReference type="Proteomes" id="UP000664317">
    <property type="component" value="Unassembled WGS sequence"/>
</dbReference>